<gene>
    <name evidence="1" type="ORF">S03H2_17392</name>
</gene>
<accession>X1GNM8</accession>
<reference evidence="1" key="1">
    <citation type="journal article" date="2014" name="Front. Microbiol.">
        <title>High frequency of phylogenetically diverse reductive dehalogenase-homologous genes in deep subseafloor sedimentary metagenomes.</title>
        <authorList>
            <person name="Kawai M."/>
            <person name="Futagami T."/>
            <person name="Toyoda A."/>
            <person name="Takaki Y."/>
            <person name="Nishi S."/>
            <person name="Hori S."/>
            <person name="Arai W."/>
            <person name="Tsubouchi T."/>
            <person name="Morono Y."/>
            <person name="Uchiyama I."/>
            <person name="Ito T."/>
            <person name="Fujiyama A."/>
            <person name="Inagaki F."/>
            <person name="Takami H."/>
        </authorList>
    </citation>
    <scope>NUCLEOTIDE SEQUENCE</scope>
    <source>
        <strain evidence="1">Expedition CK06-06</strain>
    </source>
</reference>
<protein>
    <submittedName>
        <fullName evidence="1">Uncharacterized protein</fullName>
    </submittedName>
</protein>
<comment type="caution">
    <text evidence="1">The sequence shown here is derived from an EMBL/GenBank/DDBJ whole genome shotgun (WGS) entry which is preliminary data.</text>
</comment>
<dbReference type="AlphaFoldDB" id="X1GNM8"/>
<sequence>MKGEKKLKTAFELYEIALNLCKQNILEQNPGITDKELKKMVFKRFGYDTGRSSGKSNR</sequence>
<proteinExistence type="predicted"/>
<dbReference type="EMBL" id="BARU01008967">
    <property type="protein sequence ID" value="GAH46450.1"/>
    <property type="molecule type" value="Genomic_DNA"/>
</dbReference>
<organism evidence="1">
    <name type="scientific">marine sediment metagenome</name>
    <dbReference type="NCBI Taxonomy" id="412755"/>
    <lineage>
        <taxon>unclassified sequences</taxon>
        <taxon>metagenomes</taxon>
        <taxon>ecological metagenomes</taxon>
    </lineage>
</organism>
<name>X1GNM8_9ZZZZ</name>
<evidence type="ECO:0000313" key="1">
    <source>
        <dbReference type="EMBL" id="GAH46450.1"/>
    </source>
</evidence>